<organism evidence="2 3">
    <name type="scientific">Rhododendron simsii</name>
    <name type="common">Sims's rhododendron</name>
    <dbReference type="NCBI Taxonomy" id="118357"/>
    <lineage>
        <taxon>Eukaryota</taxon>
        <taxon>Viridiplantae</taxon>
        <taxon>Streptophyta</taxon>
        <taxon>Embryophyta</taxon>
        <taxon>Tracheophyta</taxon>
        <taxon>Spermatophyta</taxon>
        <taxon>Magnoliopsida</taxon>
        <taxon>eudicotyledons</taxon>
        <taxon>Gunneridae</taxon>
        <taxon>Pentapetalae</taxon>
        <taxon>asterids</taxon>
        <taxon>Ericales</taxon>
        <taxon>Ericaceae</taxon>
        <taxon>Ericoideae</taxon>
        <taxon>Rhodoreae</taxon>
        <taxon>Rhododendron</taxon>
    </lineage>
</organism>
<protein>
    <submittedName>
        <fullName evidence="2">Uncharacterized protein</fullName>
    </submittedName>
</protein>
<keyword evidence="1" id="KW-0732">Signal</keyword>
<sequence length="185" mass="21383">MIPTTFQLRVWNLLWRIQWAFLLFSKRLKIRESQGDRTLSQIAPMVTDPMKPINEGKETWNEPIVLDSRNNIRASQVAGINLMVDFRPKEVNGKNRSQAVGEDLDLIESSRTSVPSFEVSGYIADTPDQEQYRIAEELQKTITAGTKFGIKYDDDAARRMKKMIEQEAKDLEFILRESFRSSPKE</sequence>
<evidence type="ECO:0000313" key="3">
    <source>
        <dbReference type="Proteomes" id="UP000626092"/>
    </source>
</evidence>
<dbReference type="EMBL" id="WJXA01000013">
    <property type="protein sequence ID" value="KAF7121147.1"/>
    <property type="molecule type" value="Genomic_DNA"/>
</dbReference>
<name>A0A834G4B6_RHOSS</name>
<keyword evidence="3" id="KW-1185">Reference proteome</keyword>
<comment type="caution">
    <text evidence="2">The sequence shown here is derived from an EMBL/GenBank/DDBJ whole genome shotgun (WGS) entry which is preliminary data.</text>
</comment>
<reference evidence="2" key="1">
    <citation type="submission" date="2019-11" db="EMBL/GenBank/DDBJ databases">
        <authorList>
            <person name="Liu Y."/>
            <person name="Hou J."/>
            <person name="Li T.-Q."/>
            <person name="Guan C.-H."/>
            <person name="Wu X."/>
            <person name="Wu H.-Z."/>
            <person name="Ling F."/>
            <person name="Zhang R."/>
            <person name="Shi X.-G."/>
            <person name="Ren J.-P."/>
            <person name="Chen E.-F."/>
            <person name="Sun J.-M."/>
        </authorList>
    </citation>
    <scope>NUCLEOTIDE SEQUENCE</scope>
    <source>
        <strain evidence="2">Adult_tree_wgs_1</strain>
        <tissue evidence="2">Leaves</tissue>
    </source>
</reference>
<dbReference type="AlphaFoldDB" id="A0A834G4B6"/>
<feature type="signal peptide" evidence="1">
    <location>
        <begin position="1"/>
        <end position="20"/>
    </location>
</feature>
<feature type="chain" id="PRO_5032657211" evidence="1">
    <location>
        <begin position="21"/>
        <end position="185"/>
    </location>
</feature>
<evidence type="ECO:0000313" key="2">
    <source>
        <dbReference type="EMBL" id="KAF7121147.1"/>
    </source>
</evidence>
<gene>
    <name evidence="2" type="ORF">RHSIM_Rhsim13G0074200</name>
</gene>
<proteinExistence type="predicted"/>
<accession>A0A834G4B6</accession>
<dbReference type="OrthoDB" id="1773284at2759"/>
<evidence type="ECO:0000256" key="1">
    <source>
        <dbReference type="SAM" id="SignalP"/>
    </source>
</evidence>
<dbReference type="Proteomes" id="UP000626092">
    <property type="component" value="Unassembled WGS sequence"/>
</dbReference>